<keyword evidence="2 4" id="KW-0238">DNA-binding</keyword>
<dbReference type="Proteomes" id="UP000233332">
    <property type="component" value="Unassembled WGS sequence"/>
</dbReference>
<dbReference type="InterPro" id="IPR036271">
    <property type="entry name" value="Tet_transcr_reg_TetR-rel_C_sf"/>
</dbReference>
<dbReference type="InterPro" id="IPR001647">
    <property type="entry name" value="HTH_TetR"/>
</dbReference>
<comment type="caution">
    <text evidence="6">The sequence shown here is derived from an EMBL/GenBank/DDBJ whole genome shotgun (WGS) entry which is preliminary data.</text>
</comment>
<dbReference type="PRINTS" id="PR00455">
    <property type="entry name" value="HTHTETR"/>
</dbReference>
<dbReference type="FunFam" id="1.10.10.60:FF:000141">
    <property type="entry name" value="TetR family transcriptional regulator"/>
    <property type="match status" value="1"/>
</dbReference>
<dbReference type="PANTHER" id="PTHR30055">
    <property type="entry name" value="HTH-TYPE TRANSCRIPTIONAL REGULATOR RUTR"/>
    <property type="match status" value="1"/>
</dbReference>
<gene>
    <name evidence="6" type="ORF">COO92_19000</name>
</gene>
<keyword evidence="7" id="KW-1185">Reference proteome</keyword>
<evidence type="ECO:0000256" key="3">
    <source>
        <dbReference type="ARBA" id="ARBA00023163"/>
    </source>
</evidence>
<proteinExistence type="predicted"/>
<dbReference type="RefSeq" id="WP_101304564.1">
    <property type="nucleotide sequence ID" value="NZ_NXGX01000009.1"/>
</dbReference>
<dbReference type="InterPro" id="IPR009057">
    <property type="entry name" value="Homeodomain-like_sf"/>
</dbReference>
<evidence type="ECO:0000256" key="1">
    <source>
        <dbReference type="ARBA" id="ARBA00023015"/>
    </source>
</evidence>
<evidence type="ECO:0000313" key="7">
    <source>
        <dbReference type="Proteomes" id="UP000233332"/>
    </source>
</evidence>
<feature type="domain" description="HTH tetR-type" evidence="5">
    <location>
        <begin position="9"/>
        <end position="69"/>
    </location>
</feature>
<evidence type="ECO:0000256" key="2">
    <source>
        <dbReference type="ARBA" id="ARBA00023125"/>
    </source>
</evidence>
<dbReference type="InterPro" id="IPR050109">
    <property type="entry name" value="HTH-type_TetR-like_transc_reg"/>
</dbReference>
<dbReference type="InterPro" id="IPR023772">
    <property type="entry name" value="DNA-bd_HTH_TetR-type_CS"/>
</dbReference>
<organism evidence="6 7">
    <name type="scientific">Thalassospira lohafexi</name>
    <dbReference type="NCBI Taxonomy" id="744227"/>
    <lineage>
        <taxon>Bacteria</taxon>
        <taxon>Pseudomonadati</taxon>
        <taxon>Pseudomonadota</taxon>
        <taxon>Alphaproteobacteria</taxon>
        <taxon>Rhodospirillales</taxon>
        <taxon>Thalassospiraceae</taxon>
        <taxon>Thalassospira</taxon>
    </lineage>
</organism>
<dbReference type="PANTHER" id="PTHR30055:SF226">
    <property type="entry name" value="HTH-TYPE TRANSCRIPTIONAL REGULATOR PKSA"/>
    <property type="match status" value="1"/>
</dbReference>
<dbReference type="Gene3D" id="1.10.357.10">
    <property type="entry name" value="Tetracycline Repressor, domain 2"/>
    <property type="match status" value="1"/>
</dbReference>
<keyword evidence="3" id="KW-0804">Transcription</keyword>
<protein>
    <submittedName>
        <fullName evidence="6">TetR family transcriptional regulator</fullName>
    </submittedName>
</protein>
<keyword evidence="1" id="KW-0805">Transcription regulation</keyword>
<dbReference type="GO" id="GO:0000976">
    <property type="term" value="F:transcription cis-regulatory region binding"/>
    <property type="evidence" value="ECO:0007669"/>
    <property type="project" value="TreeGrafter"/>
</dbReference>
<feature type="DNA-binding region" description="H-T-H motif" evidence="4">
    <location>
        <begin position="32"/>
        <end position="51"/>
    </location>
</feature>
<evidence type="ECO:0000313" key="6">
    <source>
        <dbReference type="EMBL" id="PKR56743.1"/>
    </source>
</evidence>
<dbReference type="PROSITE" id="PS01081">
    <property type="entry name" value="HTH_TETR_1"/>
    <property type="match status" value="1"/>
</dbReference>
<reference evidence="6 7" key="1">
    <citation type="submission" date="2017-09" db="EMBL/GenBank/DDBJ databases">
        <title>Biodiversity and function of Thalassospira species in the particle-attached aromatic-hydrocarbon-degrading consortia from the surface seawater of the China South Sea.</title>
        <authorList>
            <person name="Dong C."/>
            <person name="Lai Q."/>
            <person name="Shao Z."/>
        </authorList>
    </citation>
    <scope>NUCLEOTIDE SEQUENCE [LARGE SCALE GENOMIC DNA]</scope>
    <source>
        <strain evidence="6 7">139Z-12</strain>
    </source>
</reference>
<accession>A0A2N3L1Q1</accession>
<dbReference type="Pfam" id="PF00440">
    <property type="entry name" value="TetR_N"/>
    <property type="match status" value="1"/>
</dbReference>
<evidence type="ECO:0000259" key="5">
    <source>
        <dbReference type="PROSITE" id="PS50977"/>
    </source>
</evidence>
<sequence length="207" mass="23059">MNLRIKQRGETRQKILEAARSCFNQFGFEKASTRAIAAQAGVAEGTIFSHFPSKEELVVASLGEHLAEAIERGLHTMEPDWCFVDKLMHIASYRFAQIAFQPGLWQVILQQVVFTPRKGAVQDMMQGSGLLCAVTALIEDAQLDGELNPDIPVNVIRKTIMALFLFTIHQHISLQSFDCEDMCATLRELLEAQVAGLWICEPVLAAE</sequence>
<name>A0A2N3L1Q1_9PROT</name>
<dbReference type="EMBL" id="NXGX01000009">
    <property type="protein sequence ID" value="PKR56743.1"/>
    <property type="molecule type" value="Genomic_DNA"/>
</dbReference>
<dbReference type="GO" id="GO:0003700">
    <property type="term" value="F:DNA-binding transcription factor activity"/>
    <property type="evidence" value="ECO:0007669"/>
    <property type="project" value="TreeGrafter"/>
</dbReference>
<dbReference type="AlphaFoldDB" id="A0A2N3L1Q1"/>
<dbReference type="PROSITE" id="PS50977">
    <property type="entry name" value="HTH_TETR_2"/>
    <property type="match status" value="1"/>
</dbReference>
<evidence type="ECO:0000256" key="4">
    <source>
        <dbReference type="PROSITE-ProRule" id="PRU00335"/>
    </source>
</evidence>
<dbReference type="SUPFAM" id="SSF48498">
    <property type="entry name" value="Tetracyclin repressor-like, C-terminal domain"/>
    <property type="match status" value="1"/>
</dbReference>
<dbReference type="SUPFAM" id="SSF46689">
    <property type="entry name" value="Homeodomain-like"/>
    <property type="match status" value="1"/>
</dbReference>